<evidence type="ECO:0000313" key="3">
    <source>
        <dbReference type="EMBL" id="KAF2174596.1"/>
    </source>
</evidence>
<dbReference type="Proteomes" id="UP000800200">
    <property type="component" value="Unassembled WGS sequence"/>
</dbReference>
<dbReference type="EMBL" id="ML994817">
    <property type="protein sequence ID" value="KAF2174596.1"/>
    <property type="molecule type" value="Genomic_DNA"/>
</dbReference>
<dbReference type="AlphaFoldDB" id="A0A6A6DAC4"/>
<dbReference type="Gene3D" id="3.40.50.1010">
    <property type="entry name" value="5'-nuclease"/>
    <property type="match status" value="1"/>
</dbReference>
<dbReference type="InterPro" id="IPR029060">
    <property type="entry name" value="PIN-like_dom_sf"/>
</dbReference>
<sequence length="675" mass="74356">MAKFNKGDRVRCVYSRDDRYAPGDIATVDEDGSTVPYATLEKNGEQVVIEEEEFELDRAVSAQFDHALEYLKERLLQDAKDREADPDSYASSEHNEGWRSAMTAMLKNVYGLEMREVTTPRFEFVPVDTRATCMSTAFNPGDAITFTTAGRGASGPRRNGVFLSLTATPQGAWVEKQRTLLHGCCSLRSGRRRDHREDGRGAVPGDGPLLGADRRRPGAAPNAVRRDQHGGDHRGGGGSMTLFGRRRPAYTIRGIWLRDSLDEDAPRRLQFRLARNGLMEDVGLGLYDTREAAEDMMRRDIERRDLVFHYDERGVERDTRGWNDEPCDPWFNEDEVRASVTETARAWTEAAGCDKTLVLLTGQGNFRKVICPTYKSNRKSVVRPVALPFAKSCLEQAFPARTVDGLEADDLIGLYLTSPLGRDAVAVSTDKDMRTLPGVHLNPAKDRWPVTVTEREADRVWMTQTLTGDSADGYGGCPNVGPKKAEAALAGKLHLSAMWQSVEATYPGPPMGARRRTPMGLDQALLCGGPRTGLMALDDQNAIVPPDGYPDGNPKTRIGLTKPPLRCIPPVAILQIGQAMKDGERKYGLMNWREHTVSASVYYDAALRHLLAWWDGEDAASDSGVDHLAHVAACMAIVMDAKAAGKLNDDRPSPGSTSVWLAAKTTTRARVSPEL</sequence>
<dbReference type="SUPFAM" id="SSF88723">
    <property type="entry name" value="PIN domain-like"/>
    <property type="match status" value="1"/>
</dbReference>
<reference evidence="3" key="1">
    <citation type="journal article" date="2020" name="Stud. Mycol.">
        <title>101 Dothideomycetes genomes: a test case for predicting lifestyles and emergence of pathogens.</title>
        <authorList>
            <person name="Haridas S."/>
            <person name="Albert R."/>
            <person name="Binder M."/>
            <person name="Bloem J."/>
            <person name="Labutti K."/>
            <person name="Salamov A."/>
            <person name="Andreopoulos B."/>
            <person name="Baker S."/>
            <person name="Barry K."/>
            <person name="Bills G."/>
            <person name="Bluhm B."/>
            <person name="Cannon C."/>
            <person name="Castanera R."/>
            <person name="Culley D."/>
            <person name="Daum C."/>
            <person name="Ezra D."/>
            <person name="Gonzalez J."/>
            <person name="Henrissat B."/>
            <person name="Kuo A."/>
            <person name="Liang C."/>
            <person name="Lipzen A."/>
            <person name="Lutzoni F."/>
            <person name="Magnuson J."/>
            <person name="Mondo S."/>
            <person name="Nolan M."/>
            <person name="Ohm R."/>
            <person name="Pangilinan J."/>
            <person name="Park H.-J."/>
            <person name="Ramirez L."/>
            <person name="Alfaro M."/>
            <person name="Sun H."/>
            <person name="Tritt A."/>
            <person name="Yoshinaga Y."/>
            <person name="Zwiers L.-H."/>
            <person name="Turgeon B."/>
            <person name="Goodwin S."/>
            <person name="Spatafora J."/>
            <person name="Crous P."/>
            <person name="Grigoriev I."/>
        </authorList>
    </citation>
    <scope>NUCLEOTIDE SEQUENCE</scope>
    <source>
        <strain evidence="3">CBS 207.26</strain>
    </source>
</reference>
<evidence type="ECO:0000259" key="2">
    <source>
        <dbReference type="Pfam" id="PF18909"/>
    </source>
</evidence>
<keyword evidence="4" id="KW-1185">Reference proteome</keyword>
<gene>
    <name evidence="3" type="ORF">K469DRAFT_687146</name>
</gene>
<feature type="domain" description="dATP/dGTP diphosphohydrolase N-terminal" evidence="2">
    <location>
        <begin position="553"/>
        <end position="651"/>
    </location>
</feature>
<dbReference type="InterPro" id="IPR036279">
    <property type="entry name" value="5-3_exonuclease_C_sf"/>
</dbReference>
<dbReference type="SUPFAM" id="SSF47807">
    <property type="entry name" value="5' to 3' exonuclease, C-terminal subdomain"/>
    <property type="match status" value="1"/>
</dbReference>
<dbReference type="InterPro" id="IPR044038">
    <property type="entry name" value="dATP/dGTP_diPOhydrolase_N"/>
</dbReference>
<name>A0A6A6DAC4_9PEZI</name>
<feature type="compositionally biased region" description="Basic and acidic residues" evidence="1">
    <location>
        <begin position="224"/>
        <end position="235"/>
    </location>
</feature>
<protein>
    <recommendedName>
        <fullName evidence="2">dATP/dGTP diphosphohydrolase N-terminal domain-containing protein</fullName>
    </recommendedName>
</protein>
<organism evidence="3 4">
    <name type="scientific">Zopfia rhizophila CBS 207.26</name>
    <dbReference type="NCBI Taxonomy" id="1314779"/>
    <lineage>
        <taxon>Eukaryota</taxon>
        <taxon>Fungi</taxon>
        <taxon>Dikarya</taxon>
        <taxon>Ascomycota</taxon>
        <taxon>Pezizomycotina</taxon>
        <taxon>Dothideomycetes</taxon>
        <taxon>Dothideomycetes incertae sedis</taxon>
        <taxon>Zopfiaceae</taxon>
        <taxon>Zopfia</taxon>
    </lineage>
</organism>
<dbReference type="Pfam" id="PF18909">
    <property type="entry name" value="dGTP_diPhyd_N"/>
    <property type="match status" value="1"/>
</dbReference>
<evidence type="ECO:0000256" key="1">
    <source>
        <dbReference type="SAM" id="MobiDB-lite"/>
    </source>
</evidence>
<accession>A0A6A6DAC4</accession>
<evidence type="ECO:0000313" key="4">
    <source>
        <dbReference type="Proteomes" id="UP000800200"/>
    </source>
</evidence>
<proteinExistence type="predicted"/>
<feature type="region of interest" description="Disordered" evidence="1">
    <location>
        <begin position="190"/>
        <end position="243"/>
    </location>
</feature>